<sequence length="72" mass="8169">MYIGKNKMKNIKLDNVLNLFNLFPETVFHCCADNKIATLEFDEDVKKPTEVGSFTSGRRPKLTESSTSATKR</sequence>
<proteinExistence type="predicted"/>
<feature type="compositionally biased region" description="Polar residues" evidence="1">
    <location>
        <begin position="63"/>
        <end position="72"/>
    </location>
</feature>
<feature type="region of interest" description="Disordered" evidence="1">
    <location>
        <begin position="49"/>
        <end position="72"/>
    </location>
</feature>
<protein>
    <submittedName>
        <fullName evidence="2">Uncharacterized protein</fullName>
    </submittedName>
</protein>
<gene>
    <name evidence="2" type="ORF">AM402_14820</name>
</gene>
<reference evidence="2 3" key="1">
    <citation type="submission" date="2017-05" db="EMBL/GenBank/DDBJ databases">
        <title>Whole genome sequencing of Proteus mirabilis AR_0155.</title>
        <authorList>
            <person name="Conlan S."/>
            <person name="Thomas P.J."/>
            <person name="Mullikin J."/>
            <person name="Frank K.M."/>
            <person name="Segre J.A."/>
        </authorList>
    </citation>
    <scope>NUCLEOTIDE SEQUENCE [LARGE SCALE GENOMIC DNA]</scope>
    <source>
        <strain evidence="2 3">AR_0155</strain>
    </source>
</reference>
<organism evidence="2 3">
    <name type="scientific">Proteus mirabilis</name>
    <dbReference type="NCBI Taxonomy" id="584"/>
    <lineage>
        <taxon>Bacteria</taxon>
        <taxon>Pseudomonadati</taxon>
        <taxon>Pseudomonadota</taxon>
        <taxon>Gammaproteobacteria</taxon>
        <taxon>Enterobacterales</taxon>
        <taxon>Morganellaceae</taxon>
        <taxon>Proteus</taxon>
    </lineage>
</organism>
<evidence type="ECO:0000313" key="2">
    <source>
        <dbReference type="EMBL" id="ARX35374.1"/>
    </source>
</evidence>
<accession>A0AAJ0Y9J9</accession>
<dbReference type="Proteomes" id="UP000195540">
    <property type="component" value="Chromosome"/>
</dbReference>
<dbReference type="EMBL" id="CP021694">
    <property type="protein sequence ID" value="ARX35374.1"/>
    <property type="molecule type" value="Genomic_DNA"/>
</dbReference>
<evidence type="ECO:0000313" key="3">
    <source>
        <dbReference type="Proteomes" id="UP000195540"/>
    </source>
</evidence>
<dbReference type="AlphaFoldDB" id="A0AAJ0Y9J9"/>
<name>A0AAJ0Y9J9_PROMI</name>
<evidence type="ECO:0000256" key="1">
    <source>
        <dbReference type="SAM" id="MobiDB-lite"/>
    </source>
</evidence>
<dbReference type="RefSeq" id="WP_087726629.1">
    <property type="nucleotide sequence ID" value="NZ_CAXOLL010000005.1"/>
</dbReference>